<evidence type="ECO:0000256" key="14">
    <source>
        <dbReference type="ARBA" id="ARBA00022927"/>
    </source>
</evidence>
<dbReference type="GO" id="GO:0005778">
    <property type="term" value="C:peroxisomal membrane"/>
    <property type="evidence" value="ECO:0007669"/>
    <property type="project" value="UniProtKB-SubCell"/>
</dbReference>
<evidence type="ECO:0000256" key="19">
    <source>
        <dbReference type="PROSITE-ProRule" id="PRU00175"/>
    </source>
</evidence>
<dbReference type="InterPro" id="IPR006845">
    <property type="entry name" value="Pex_N"/>
</dbReference>
<dbReference type="EC" id="2.3.2.27" evidence="5"/>
<comment type="pathway">
    <text evidence="3">Protein modification; protein ubiquitination.</text>
</comment>
<dbReference type="GO" id="GO:0016567">
    <property type="term" value="P:protein ubiquitination"/>
    <property type="evidence" value="ECO:0007669"/>
    <property type="project" value="UniProtKB-ARBA"/>
</dbReference>
<keyword evidence="13" id="KW-0862">Zinc</keyword>
<keyword evidence="11 19" id="KW-0863">Zinc-finger</keyword>
<sequence length="337" mass="38761">MDNDTKVENEAPVPLSQLKFPFADAPSIVQAHQKDDQIQTLLVLKITELCKLIKNQLFANSYPRELSIFAKLIYLLFTTGRRGRTLGEEYVDLIYTNKRGTKLAGRFRMLAFVFSYSLCPYLISKLYKKIANSKRENETTGDDNVTGFCESLLDFVLDLHMTLFYFKGTFYNVFKRMFGMRYAFKHIMSKNEAKFRKEGSRTYKVLGYILLTQNILKWYPVLSSTLGSWISEKKGAPGSNVRTSLDLQGTLKGGSIEGIPKEFQLAHIRLSDKDQLPYIAEASRKCILCLMDMTDPSCTPCGHLFCWDCLMSWCKERPECPLCRQQCQTQEILVLRQ</sequence>
<evidence type="ECO:0000256" key="1">
    <source>
        <dbReference type="ARBA" id="ARBA00000900"/>
    </source>
</evidence>
<evidence type="ECO:0000256" key="12">
    <source>
        <dbReference type="ARBA" id="ARBA00022786"/>
    </source>
</evidence>
<evidence type="ECO:0000256" key="18">
    <source>
        <dbReference type="ARBA" id="ARBA00041230"/>
    </source>
</evidence>
<comment type="catalytic activity">
    <reaction evidence="1">
        <text>S-ubiquitinyl-[E2 ubiquitin-conjugating enzyme]-L-cysteine + [acceptor protein]-L-lysine = [E2 ubiquitin-conjugating enzyme]-L-cysteine + N(6)-ubiquitinyl-[acceptor protein]-L-lysine.</text>
        <dbReference type="EC" id="2.3.2.27"/>
    </reaction>
</comment>
<dbReference type="PROSITE" id="PS50089">
    <property type="entry name" value="ZF_RING_2"/>
    <property type="match status" value="1"/>
</dbReference>
<dbReference type="EMBL" id="CP048999">
    <property type="protein sequence ID" value="QID83590.1"/>
    <property type="molecule type" value="Genomic_DNA"/>
</dbReference>
<dbReference type="SMART" id="SM00184">
    <property type="entry name" value="RING"/>
    <property type="match status" value="1"/>
</dbReference>
<dbReference type="InterPro" id="IPR025654">
    <property type="entry name" value="PEX2/10"/>
</dbReference>
<dbReference type="GO" id="GO:0061630">
    <property type="term" value="F:ubiquitin protein ligase activity"/>
    <property type="evidence" value="ECO:0007669"/>
    <property type="project" value="UniProtKB-EC"/>
</dbReference>
<dbReference type="InterPro" id="IPR017907">
    <property type="entry name" value="Znf_RING_CS"/>
</dbReference>
<keyword evidence="6" id="KW-0813">Transport</keyword>
<proteinExistence type="inferred from homology"/>
<dbReference type="OrthoDB" id="6270329at2759"/>
<keyword evidence="16" id="KW-0472">Membrane</keyword>
<evidence type="ECO:0000256" key="10">
    <source>
        <dbReference type="ARBA" id="ARBA00022723"/>
    </source>
</evidence>
<evidence type="ECO:0000256" key="2">
    <source>
        <dbReference type="ARBA" id="ARBA00004585"/>
    </source>
</evidence>
<keyword evidence="15" id="KW-1133">Transmembrane helix</keyword>
<dbReference type="InterPro" id="IPR013083">
    <property type="entry name" value="Znf_RING/FYVE/PHD"/>
</dbReference>
<evidence type="ECO:0000256" key="6">
    <source>
        <dbReference type="ARBA" id="ARBA00022448"/>
    </source>
</evidence>
<evidence type="ECO:0000256" key="16">
    <source>
        <dbReference type="ARBA" id="ARBA00023136"/>
    </source>
</evidence>
<dbReference type="PANTHER" id="PTHR23350">
    <property type="entry name" value="PEROXISOME ASSEMBLY PROTEIN 10"/>
    <property type="match status" value="1"/>
</dbReference>
<dbReference type="CDD" id="cd16527">
    <property type="entry name" value="RING-HC_PEX10"/>
    <property type="match status" value="1"/>
</dbReference>
<dbReference type="AlphaFoldDB" id="A0A6C1E3T2"/>
<name>A0A6C1E3T2_SACPS</name>
<keyword evidence="9" id="KW-0812">Transmembrane</keyword>
<evidence type="ECO:0000313" key="21">
    <source>
        <dbReference type="EMBL" id="QID83590.1"/>
    </source>
</evidence>
<evidence type="ECO:0000256" key="5">
    <source>
        <dbReference type="ARBA" id="ARBA00012483"/>
    </source>
</evidence>
<evidence type="ECO:0000256" key="11">
    <source>
        <dbReference type="ARBA" id="ARBA00022771"/>
    </source>
</evidence>
<dbReference type="Pfam" id="PF04757">
    <property type="entry name" value="Pex2_Pex12"/>
    <property type="match status" value="1"/>
</dbReference>
<keyword evidence="7" id="KW-0962">Peroxisome biogenesis</keyword>
<gene>
    <name evidence="21" type="primary">PEX10_2</name>
    <name evidence="21" type="ORF">GRS66_006059</name>
</gene>
<dbReference type="PANTHER" id="PTHR23350:SF0">
    <property type="entry name" value="PEROXISOME BIOGENESIS FACTOR 10"/>
    <property type="match status" value="1"/>
</dbReference>
<comment type="similarity">
    <text evidence="4">Belongs to the pex2/pex10/pex12 family.</text>
</comment>
<keyword evidence="22" id="KW-1185">Reference proteome</keyword>
<dbReference type="Gene3D" id="3.30.40.10">
    <property type="entry name" value="Zinc/RING finger domain, C3HC4 (zinc finger)"/>
    <property type="match status" value="1"/>
</dbReference>
<keyword evidence="17" id="KW-0576">Peroxisome</keyword>
<keyword evidence="10" id="KW-0479">Metal-binding</keyword>
<reference evidence="21 22" key="1">
    <citation type="journal article" date="2019" name="BMC Genomics">
        <title>Chromosome level assembly and comparative genome analysis confirm lager-brewing yeasts originated from a single hybridization.</title>
        <authorList>
            <person name="Salazar A.N."/>
            <person name="Gorter de Vries A.R."/>
            <person name="van den Broek M."/>
            <person name="Brouwers N."/>
            <person name="de la Torre Cortes P."/>
            <person name="Kuijpers N.G.A."/>
            <person name="Daran J.G."/>
            <person name="Abeel T."/>
        </authorList>
    </citation>
    <scope>NUCLEOTIDE SEQUENCE [LARGE SCALE GENOMIC DNA]</scope>
    <source>
        <strain evidence="21 22">CBS 1483</strain>
    </source>
</reference>
<evidence type="ECO:0000256" key="17">
    <source>
        <dbReference type="ARBA" id="ARBA00023140"/>
    </source>
</evidence>
<keyword evidence="14" id="KW-0653">Protein transport</keyword>
<dbReference type="GO" id="GO:0008270">
    <property type="term" value="F:zinc ion binding"/>
    <property type="evidence" value="ECO:0007669"/>
    <property type="project" value="UniProtKB-KW"/>
</dbReference>
<dbReference type="Proteomes" id="UP000501346">
    <property type="component" value="Chromosome SeII-SeIV"/>
</dbReference>
<accession>A0A6C1E3T2</accession>
<protein>
    <recommendedName>
        <fullName evidence="5">RING-type E3 ubiquitin transferase</fullName>
        <ecNumber evidence="5">2.3.2.27</ecNumber>
    </recommendedName>
    <alternativeName>
        <fullName evidence="18">Peroxin-10</fullName>
    </alternativeName>
</protein>
<comment type="subcellular location">
    <subcellularLocation>
        <location evidence="2">Peroxisome membrane</location>
        <topology evidence="2">Multi-pass membrane protein</topology>
    </subcellularLocation>
</comment>
<evidence type="ECO:0000256" key="15">
    <source>
        <dbReference type="ARBA" id="ARBA00022989"/>
    </source>
</evidence>
<dbReference type="FunFam" id="3.30.40.10:FF:000617">
    <property type="entry name" value="Peroxin 10"/>
    <property type="match status" value="1"/>
</dbReference>
<dbReference type="InterPro" id="IPR001841">
    <property type="entry name" value="Znf_RING"/>
</dbReference>
<evidence type="ECO:0000256" key="8">
    <source>
        <dbReference type="ARBA" id="ARBA00022679"/>
    </source>
</evidence>
<evidence type="ECO:0000313" key="22">
    <source>
        <dbReference type="Proteomes" id="UP000501346"/>
    </source>
</evidence>
<dbReference type="SUPFAM" id="SSF57850">
    <property type="entry name" value="RING/U-box"/>
    <property type="match status" value="1"/>
</dbReference>
<evidence type="ECO:0000256" key="3">
    <source>
        <dbReference type="ARBA" id="ARBA00004906"/>
    </source>
</evidence>
<dbReference type="Pfam" id="PF13639">
    <property type="entry name" value="zf-RING_2"/>
    <property type="match status" value="1"/>
</dbReference>
<keyword evidence="8" id="KW-0808">Transferase</keyword>
<keyword evidence="12" id="KW-0833">Ubl conjugation pathway</keyword>
<evidence type="ECO:0000256" key="9">
    <source>
        <dbReference type="ARBA" id="ARBA00022692"/>
    </source>
</evidence>
<dbReference type="GO" id="GO:0016562">
    <property type="term" value="P:protein import into peroxisome matrix, receptor recycling"/>
    <property type="evidence" value="ECO:0007669"/>
    <property type="project" value="UniProtKB-ARBA"/>
</dbReference>
<evidence type="ECO:0000256" key="4">
    <source>
        <dbReference type="ARBA" id="ARBA00008704"/>
    </source>
</evidence>
<evidence type="ECO:0000256" key="13">
    <source>
        <dbReference type="ARBA" id="ARBA00022833"/>
    </source>
</evidence>
<evidence type="ECO:0000259" key="20">
    <source>
        <dbReference type="PROSITE" id="PS50089"/>
    </source>
</evidence>
<dbReference type="PROSITE" id="PS00518">
    <property type="entry name" value="ZF_RING_1"/>
    <property type="match status" value="1"/>
</dbReference>
<feature type="domain" description="RING-type" evidence="20">
    <location>
        <begin position="286"/>
        <end position="324"/>
    </location>
</feature>
<organism evidence="21 22">
    <name type="scientific">Saccharomyces pastorianus</name>
    <name type="common">Lager yeast</name>
    <name type="synonym">Saccharomyces cerevisiae x Saccharomyces eubayanus</name>
    <dbReference type="NCBI Taxonomy" id="27292"/>
    <lineage>
        <taxon>Eukaryota</taxon>
        <taxon>Fungi</taxon>
        <taxon>Dikarya</taxon>
        <taxon>Ascomycota</taxon>
        <taxon>Saccharomycotina</taxon>
        <taxon>Saccharomycetes</taxon>
        <taxon>Saccharomycetales</taxon>
        <taxon>Saccharomycetaceae</taxon>
        <taxon>Saccharomyces</taxon>
    </lineage>
</organism>
<evidence type="ECO:0000256" key="7">
    <source>
        <dbReference type="ARBA" id="ARBA00022593"/>
    </source>
</evidence>